<proteinExistence type="predicted"/>
<comment type="caution">
    <text evidence="1">The sequence shown here is derived from an EMBL/GenBank/DDBJ whole genome shotgun (WGS) entry which is preliminary data.</text>
</comment>
<dbReference type="STRING" id="1801997.A3J64_01695"/>
<sequence>MKKINIIGVVIAILLLGGIIWASRSADKNAALNNTSNKSAAADSLTNLSGSLSAEEAAFDFGAVSMAAGNVRHSFKIKNNSGQPVTIAKIYTSCMCTTAELIKGDKKFGPFEMPGHGYIPKINEIVAPGEEAEIEVVFDPTAHGPAGVGRIQRAVTVENSSGQPFNLQISALVTP</sequence>
<evidence type="ECO:0008006" key="3">
    <source>
        <dbReference type="Google" id="ProtNLM"/>
    </source>
</evidence>
<evidence type="ECO:0000313" key="2">
    <source>
        <dbReference type="Proteomes" id="UP000177061"/>
    </source>
</evidence>
<dbReference type="Pfam" id="PF07610">
    <property type="entry name" value="DUF1573"/>
    <property type="match status" value="1"/>
</dbReference>
<dbReference type="PANTHER" id="PTHR37833:SF1">
    <property type="entry name" value="SIGNAL PEPTIDE PROTEIN"/>
    <property type="match status" value="1"/>
</dbReference>
<dbReference type="InterPro" id="IPR011467">
    <property type="entry name" value="DUF1573"/>
</dbReference>
<evidence type="ECO:0000313" key="1">
    <source>
        <dbReference type="EMBL" id="OGZ37406.1"/>
    </source>
</evidence>
<name>A0A1G2FH91_9BACT</name>
<organism evidence="1 2">
    <name type="scientific">Candidatus Portnoybacteria bacterium RIFCSPHIGHO2_12_FULL_38_9</name>
    <dbReference type="NCBI Taxonomy" id="1801997"/>
    <lineage>
        <taxon>Bacteria</taxon>
        <taxon>Candidatus Portnoyibacteriota</taxon>
    </lineage>
</organism>
<dbReference type="AlphaFoldDB" id="A0A1G2FH91"/>
<dbReference type="Gene3D" id="2.60.40.10">
    <property type="entry name" value="Immunoglobulins"/>
    <property type="match status" value="1"/>
</dbReference>
<reference evidence="1 2" key="1">
    <citation type="journal article" date="2016" name="Nat. Commun.">
        <title>Thousands of microbial genomes shed light on interconnected biogeochemical processes in an aquifer system.</title>
        <authorList>
            <person name="Anantharaman K."/>
            <person name="Brown C.T."/>
            <person name="Hug L.A."/>
            <person name="Sharon I."/>
            <person name="Castelle C.J."/>
            <person name="Probst A.J."/>
            <person name="Thomas B.C."/>
            <person name="Singh A."/>
            <person name="Wilkins M.J."/>
            <person name="Karaoz U."/>
            <person name="Brodie E.L."/>
            <person name="Williams K.H."/>
            <person name="Hubbard S.S."/>
            <person name="Banfield J.F."/>
        </authorList>
    </citation>
    <scope>NUCLEOTIDE SEQUENCE [LARGE SCALE GENOMIC DNA]</scope>
</reference>
<dbReference type="Proteomes" id="UP000177061">
    <property type="component" value="Unassembled WGS sequence"/>
</dbReference>
<gene>
    <name evidence="1" type="ORF">A3J64_01695</name>
</gene>
<accession>A0A1G2FH91</accession>
<protein>
    <recommendedName>
        <fullName evidence="3">DUF1573 domain-containing protein</fullName>
    </recommendedName>
</protein>
<dbReference type="InterPro" id="IPR013783">
    <property type="entry name" value="Ig-like_fold"/>
</dbReference>
<dbReference type="PANTHER" id="PTHR37833">
    <property type="entry name" value="LIPOPROTEIN-RELATED"/>
    <property type="match status" value="1"/>
</dbReference>
<dbReference type="EMBL" id="MHNB01000008">
    <property type="protein sequence ID" value="OGZ37406.1"/>
    <property type="molecule type" value="Genomic_DNA"/>
</dbReference>